<evidence type="ECO:0000256" key="2">
    <source>
        <dbReference type="ARBA" id="ARBA00022448"/>
    </source>
</evidence>
<evidence type="ECO:0000256" key="5">
    <source>
        <dbReference type="ARBA" id="ARBA00066388"/>
    </source>
</evidence>
<evidence type="ECO:0000256" key="4">
    <source>
        <dbReference type="ARBA" id="ARBA00022840"/>
    </source>
</evidence>
<dbReference type="GO" id="GO:0005524">
    <property type="term" value="F:ATP binding"/>
    <property type="evidence" value="ECO:0007669"/>
    <property type="project" value="UniProtKB-KW"/>
</dbReference>
<evidence type="ECO:0000313" key="8">
    <source>
        <dbReference type="EMBL" id="TDS87305.1"/>
    </source>
</evidence>
<dbReference type="PANTHER" id="PTHR43117:SF4">
    <property type="entry name" value="OSMOPROTECTANT IMPORT ATP-BINDING PROTEIN OSMV"/>
    <property type="match status" value="1"/>
</dbReference>
<organism evidence="8 9">
    <name type="scientific">Nesterenkonia aurantiaca</name>
    <dbReference type="NCBI Taxonomy" id="1436010"/>
    <lineage>
        <taxon>Bacteria</taxon>
        <taxon>Bacillati</taxon>
        <taxon>Actinomycetota</taxon>
        <taxon>Actinomycetes</taxon>
        <taxon>Micrococcales</taxon>
        <taxon>Micrococcaceae</taxon>
        <taxon>Nesterenkonia</taxon>
    </lineage>
</organism>
<dbReference type="PROSITE" id="PS00211">
    <property type="entry name" value="ABC_TRANSPORTER_1"/>
    <property type="match status" value="1"/>
</dbReference>
<dbReference type="SUPFAM" id="SSF52540">
    <property type="entry name" value="P-loop containing nucleoside triphosphate hydrolases"/>
    <property type="match status" value="1"/>
</dbReference>
<keyword evidence="4 8" id="KW-0067">ATP-binding</keyword>
<feature type="region of interest" description="Disordered" evidence="6">
    <location>
        <begin position="262"/>
        <end position="304"/>
    </location>
</feature>
<dbReference type="GO" id="GO:0016887">
    <property type="term" value="F:ATP hydrolysis activity"/>
    <property type="evidence" value="ECO:0007669"/>
    <property type="project" value="InterPro"/>
</dbReference>
<sequence length="304" mass="32439">MIEFRQVTKTYPDGTTAVQDFSLTVPSHTTTVLLGSSGCGKTTLLRMVNRMVQPSTGAVLIDEEDVAAAEPVALRRRIGYVMQHSGLLPHRRVIDNIATVPRLNGASRADARARGYELMEIVGLDAALGTRYPGQLSGGQQQRVGVARGLAADPNILLMDEPFGAVDPLVRVELQRELSRVQAELKKTIIFVTHDIDEALTLGDQIVVLKAGGEVAAAGTPAELVQNQQDEFVSRFLGLDSGRRSLTAATADDGGWLISDAQGRPLGVVDSQPGPAQPDPAQTDLAQPGPAQADRAQADRVQRP</sequence>
<comment type="caution">
    <text evidence="8">The sequence shown here is derived from an EMBL/GenBank/DDBJ whole genome shotgun (WGS) entry which is preliminary data.</text>
</comment>
<reference evidence="8 9" key="1">
    <citation type="submission" date="2019-03" db="EMBL/GenBank/DDBJ databases">
        <title>Genomic Encyclopedia of Type Strains, Phase III (KMG-III): the genomes of soil and plant-associated and newly described type strains.</title>
        <authorList>
            <person name="Whitman W."/>
        </authorList>
    </citation>
    <scope>NUCLEOTIDE SEQUENCE [LARGE SCALE GENOMIC DNA]</scope>
    <source>
        <strain evidence="8 9">DSM 27373</strain>
    </source>
</reference>
<evidence type="ECO:0000313" key="9">
    <source>
        <dbReference type="Proteomes" id="UP000294506"/>
    </source>
</evidence>
<dbReference type="InterPro" id="IPR003439">
    <property type="entry name" value="ABC_transporter-like_ATP-bd"/>
</dbReference>
<protein>
    <recommendedName>
        <fullName evidence="5">ABC-type quaternary amine transporter</fullName>
        <ecNumber evidence="5">7.6.2.9</ecNumber>
    </recommendedName>
</protein>
<dbReference type="Gene3D" id="3.40.50.300">
    <property type="entry name" value="P-loop containing nucleotide triphosphate hydrolases"/>
    <property type="match status" value="1"/>
</dbReference>
<comment type="similarity">
    <text evidence="1">Belongs to the ABC transporter superfamily.</text>
</comment>
<dbReference type="EMBL" id="SOAN01000001">
    <property type="protein sequence ID" value="TDS87305.1"/>
    <property type="molecule type" value="Genomic_DNA"/>
</dbReference>
<dbReference type="InterPro" id="IPR003593">
    <property type="entry name" value="AAA+_ATPase"/>
</dbReference>
<proteinExistence type="inferred from homology"/>
<dbReference type="Pfam" id="PF00005">
    <property type="entry name" value="ABC_tran"/>
    <property type="match status" value="1"/>
</dbReference>
<dbReference type="AlphaFoldDB" id="A0A4R7G7C3"/>
<dbReference type="InterPro" id="IPR027417">
    <property type="entry name" value="P-loop_NTPase"/>
</dbReference>
<dbReference type="InterPro" id="IPR017871">
    <property type="entry name" value="ABC_transporter-like_CS"/>
</dbReference>
<dbReference type="SMART" id="SM00382">
    <property type="entry name" value="AAA"/>
    <property type="match status" value="1"/>
</dbReference>
<dbReference type="GO" id="GO:0015418">
    <property type="term" value="F:ABC-type quaternary ammonium compound transporting activity"/>
    <property type="evidence" value="ECO:0007669"/>
    <property type="project" value="UniProtKB-EC"/>
</dbReference>
<dbReference type="EC" id="7.6.2.9" evidence="5"/>
<name>A0A4R7G7C3_9MICC</name>
<keyword evidence="9" id="KW-1185">Reference proteome</keyword>
<feature type="domain" description="ABC transporter" evidence="7">
    <location>
        <begin position="2"/>
        <end position="237"/>
    </location>
</feature>
<dbReference type="PROSITE" id="PS50893">
    <property type="entry name" value="ABC_TRANSPORTER_2"/>
    <property type="match status" value="1"/>
</dbReference>
<evidence type="ECO:0000259" key="7">
    <source>
        <dbReference type="PROSITE" id="PS50893"/>
    </source>
</evidence>
<dbReference type="RefSeq" id="WP_133725454.1">
    <property type="nucleotide sequence ID" value="NZ_SOAN01000001.1"/>
</dbReference>
<keyword evidence="2" id="KW-0813">Transport</keyword>
<dbReference type="FunFam" id="3.40.50.300:FF:000425">
    <property type="entry name" value="Probable ABC transporter, ATP-binding subunit"/>
    <property type="match status" value="1"/>
</dbReference>
<keyword evidence="3" id="KW-0547">Nucleotide-binding</keyword>
<feature type="compositionally biased region" description="Low complexity" evidence="6">
    <location>
        <begin position="286"/>
        <end position="295"/>
    </location>
</feature>
<evidence type="ECO:0000256" key="1">
    <source>
        <dbReference type="ARBA" id="ARBA00005417"/>
    </source>
</evidence>
<evidence type="ECO:0000256" key="6">
    <source>
        <dbReference type="SAM" id="MobiDB-lite"/>
    </source>
</evidence>
<evidence type="ECO:0000256" key="3">
    <source>
        <dbReference type="ARBA" id="ARBA00022741"/>
    </source>
</evidence>
<dbReference type="Proteomes" id="UP000294506">
    <property type="component" value="Unassembled WGS sequence"/>
</dbReference>
<dbReference type="PANTHER" id="PTHR43117">
    <property type="entry name" value="OSMOPROTECTANT IMPORT ATP-BINDING PROTEIN OSMV"/>
    <property type="match status" value="1"/>
</dbReference>
<accession>A0A4R7G7C3</accession>
<gene>
    <name evidence="8" type="ORF">EV640_10187</name>
</gene>